<comment type="caution">
    <text evidence="1">The sequence shown here is derived from an EMBL/GenBank/DDBJ whole genome shotgun (WGS) entry which is preliminary data.</text>
</comment>
<sequence length="50" mass="5927">LPFFMVPRFLEFVDEIPKTANQKSQRYLLRERRGGVQHDREALGIGTRRP</sequence>
<dbReference type="AlphaFoldDB" id="T0YI14"/>
<evidence type="ECO:0000313" key="1">
    <source>
        <dbReference type="EMBL" id="EQD31492.1"/>
    </source>
</evidence>
<name>T0YI14_9ZZZZ</name>
<reference evidence="1" key="1">
    <citation type="submission" date="2013-08" db="EMBL/GenBank/DDBJ databases">
        <authorList>
            <person name="Mendez C."/>
            <person name="Richter M."/>
            <person name="Ferrer M."/>
            <person name="Sanchez J."/>
        </authorList>
    </citation>
    <scope>NUCLEOTIDE SEQUENCE</scope>
</reference>
<organism evidence="1">
    <name type="scientific">mine drainage metagenome</name>
    <dbReference type="NCBI Taxonomy" id="410659"/>
    <lineage>
        <taxon>unclassified sequences</taxon>
        <taxon>metagenomes</taxon>
        <taxon>ecological metagenomes</taxon>
    </lineage>
</organism>
<accession>T0YI14</accession>
<feature type="non-terminal residue" evidence="1">
    <location>
        <position position="1"/>
    </location>
</feature>
<dbReference type="SUPFAM" id="SSF56801">
    <property type="entry name" value="Acetyl-CoA synthetase-like"/>
    <property type="match status" value="1"/>
</dbReference>
<dbReference type="InterPro" id="IPR045851">
    <property type="entry name" value="AMP-bd_C_sf"/>
</dbReference>
<gene>
    <name evidence="1" type="ORF">B1B_18105</name>
</gene>
<protein>
    <submittedName>
        <fullName evidence="1">Uncharacterized protein</fullName>
    </submittedName>
</protein>
<dbReference type="EMBL" id="AUZY01012106">
    <property type="protein sequence ID" value="EQD31492.1"/>
    <property type="molecule type" value="Genomic_DNA"/>
</dbReference>
<dbReference type="Gene3D" id="3.30.300.30">
    <property type="match status" value="1"/>
</dbReference>
<reference evidence="1" key="2">
    <citation type="journal article" date="2014" name="ISME J.">
        <title>Microbial stratification in low pH oxic and suboxic macroscopic growths along an acid mine drainage.</title>
        <authorList>
            <person name="Mendez-Garcia C."/>
            <person name="Mesa V."/>
            <person name="Sprenger R.R."/>
            <person name="Richter M."/>
            <person name="Diez M.S."/>
            <person name="Solano J."/>
            <person name="Bargiela R."/>
            <person name="Golyshina O.V."/>
            <person name="Manteca A."/>
            <person name="Ramos J.L."/>
            <person name="Gallego J.R."/>
            <person name="Llorente I."/>
            <person name="Martins Dos Santos V.A."/>
            <person name="Jensen O.N."/>
            <person name="Pelaez A.I."/>
            <person name="Sanchez J."/>
            <person name="Ferrer M."/>
        </authorList>
    </citation>
    <scope>NUCLEOTIDE SEQUENCE</scope>
</reference>
<proteinExistence type="predicted"/>